<dbReference type="Gene3D" id="3.40.50.1000">
    <property type="entry name" value="HAD superfamily/HAD-like"/>
    <property type="match status" value="1"/>
</dbReference>
<evidence type="ECO:0000313" key="2">
    <source>
        <dbReference type="Proteomes" id="UP000585681"/>
    </source>
</evidence>
<dbReference type="SUPFAM" id="SSF56784">
    <property type="entry name" value="HAD-like"/>
    <property type="match status" value="1"/>
</dbReference>
<dbReference type="CDD" id="cd07505">
    <property type="entry name" value="HAD_BPGM-like"/>
    <property type="match status" value="1"/>
</dbReference>
<evidence type="ECO:0000313" key="1">
    <source>
        <dbReference type="EMBL" id="MBB4022631.1"/>
    </source>
</evidence>
<name>A0A840C9H8_9RHOB</name>
<comment type="caution">
    <text evidence="1">The sequence shown here is derived from an EMBL/GenBank/DDBJ whole genome shotgun (WGS) entry which is preliminary data.</text>
</comment>
<dbReference type="InterPro" id="IPR023198">
    <property type="entry name" value="PGP-like_dom2"/>
</dbReference>
<organism evidence="1 2">
    <name type="scientific">Actibacterium naphthalenivorans</name>
    <dbReference type="NCBI Taxonomy" id="1614693"/>
    <lineage>
        <taxon>Bacteria</taxon>
        <taxon>Pseudomonadati</taxon>
        <taxon>Pseudomonadota</taxon>
        <taxon>Alphaproteobacteria</taxon>
        <taxon>Rhodobacterales</taxon>
        <taxon>Roseobacteraceae</taxon>
        <taxon>Actibacterium</taxon>
    </lineage>
</organism>
<keyword evidence="2" id="KW-1185">Reference proteome</keyword>
<dbReference type="EMBL" id="JACIEQ010000003">
    <property type="protein sequence ID" value="MBB4022631.1"/>
    <property type="molecule type" value="Genomic_DNA"/>
</dbReference>
<dbReference type="Pfam" id="PF00702">
    <property type="entry name" value="Hydrolase"/>
    <property type="match status" value="1"/>
</dbReference>
<dbReference type="PANTHER" id="PTHR18901:SF38">
    <property type="entry name" value="PSEUDOURIDINE-5'-PHOSPHATASE"/>
    <property type="match status" value="1"/>
</dbReference>
<dbReference type="Gene3D" id="1.10.150.240">
    <property type="entry name" value="Putative phosphatase, domain 2"/>
    <property type="match status" value="1"/>
</dbReference>
<reference evidence="1 2" key="1">
    <citation type="submission" date="2020-08" db="EMBL/GenBank/DDBJ databases">
        <title>Genomic Encyclopedia of Type Strains, Phase IV (KMG-IV): sequencing the most valuable type-strain genomes for metagenomic binning, comparative biology and taxonomic classification.</title>
        <authorList>
            <person name="Goeker M."/>
        </authorList>
    </citation>
    <scope>NUCLEOTIDE SEQUENCE [LARGE SCALE GENOMIC DNA]</scope>
    <source>
        <strain evidence="1 2">DSM 105040</strain>
    </source>
</reference>
<gene>
    <name evidence="1" type="ORF">GGR17_002450</name>
</gene>
<dbReference type="PANTHER" id="PTHR18901">
    <property type="entry name" value="2-DEOXYGLUCOSE-6-PHOSPHATE PHOSPHATASE 2"/>
    <property type="match status" value="1"/>
</dbReference>
<dbReference type="Proteomes" id="UP000585681">
    <property type="component" value="Unassembled WGS sequence"/>
</dbReference>
<protein>
    <submittedName>
        <fullName evidence="1">HAD superfamily hydrolase (TIGR01509 family)</fullName>
    </submittedName>
</protein>
<dbReference type="PRINTS" id="PR00413">
    <property type="entry name" value="HADHALOGNASE"/>
</dbReference>
<dbReference type="RefSeq" id="WP_054539806.1">
    <property type="nucleotide sequence ID" value="NZ_JACIEQ010000003.1"/>
</dbReference>
<dbReference type="InterPro" id="IPR036412">
    <property type="entry name" value="HAD-like_sf"/>
</dbReference>
<dbReference type="InterPro" id="IPR023214">
    <property type="entry name" value="HAD_sf"/>
</dbReference>
<sequence length="213" mass="22561">MFDAVIFDMDGLLLDTERLALESGLEALIGLGHDVDRGFMLSLVGIDAQEGHRRLTAHLGEDWAFGPFDAAWNTAYRKRLSGGIPVKPGVETLLLHLDDARIPRAVATNSRTAAAEGKLHEAGLRGWFGHVAGVDSVPKPKPAPDVYLSAAGAIGARPERCLAFEDSDTGVRAALAAGMTVVQVPDLLPSSENRAHHTAESLLEGARACGLIP</sequence>
<dbReference type="SFLD" id="SFLDG01129">
    <property type="entry name" value="C1.5:_HAD__Beta-PGM__Phosphata"/>
    <property type="match status" value="1"/>
</dbReference>
<dbReference type="GO" id="GO:0016787">
    <property type="term" value="F:hydrolase activity"/>
    <property type="evidence" value="ECO:0007669"/>
    <property type="project" value="UniProtKB-KW"/>
</dbReference>
<keyword evidence="1" id="KW-0378">Hydrolase</keyword>
<accession>A0A840C9H8</accession>
<dbReference type="NCBIfam" id="TIGR01509">
    <property type="entry name" value="HAD-SF-IA-v3"/>
    <property type="match status" value="1"/>
</dbReference>
<dbReference type="AlphaFoldDB" id="A0A840C9H8"/>
<dbReference type="InterPro" id="IPR006439">
    <property type="entry name" value="HAD-SF_hydro_IA"/>
</dbReference>
<proteinExistence type="predicted"/>
<dbReference type="SFLD" id="SFLDS00003">
    <property type="entry name" value="Haloacid_Dehalogenase"/>
    <property type="match status" value="1"/>
</dbReference>